<keyword evidence="6" id="KW-0804">Transcription</keyword>
<feature type="region of interest" description="Disordered" evidence="10">
    <location>
        <begin position="229"/>
        <end position="298"/>
    </location>
</feature>
<feature type="compositionally biased region" description="Basic and acidic residues" evidence="10">
    <location>
        <begin position="270"/>
        <end position="294"/>
    </location>
</feature>
<feature type="compositionally biased region" description="Basic residues" evidence="10">
    <location>
        <begin position="514"/>
        <end position="531"/>
    </location>
</feature>
<dbReference type="Gene3D" id="3.30.50.10">
    <property type="entry name" value="Erythroid Transcription Factor GATA-1, subunit A"/>
    <property type="match status" value="1"/>
</dbReference>
<dbReference type="FunFam" id="3.30.50.10:FF:000002">
    <property type="entry name" value="Gata transcription factor gatad"/>
    <property type="match status" value="1"/>
</dbReference>
<dbReference type="SUPFAM" id="SSF57716">
    <property type="entry name" value="Glucocorticoid receptor-like (DNA-binding domain)"/>
    <property type="match status" value="2"/>
</dbReference>
<feature type="binding site" evidence="9">
    <location>
        <position position="15"/>
    </location>
    <ligand>
        <name>Zn(2+)</name>
        <dbReference type="ChEBI" id="CHEBI:29105"/>
    </ligand>
</feature>
<dbReference type="GO" id="GO:0005634">
    <property type="term" value="C:nucleus"/>
    <property type="evidence" value="ECO:0007669"/>
    <property type="project" value="UniProtKB-SubCell"/>
</dbReference>
<dbReference type="GO" id="GO:0000981">
    <property type="term" value="F:DNA-binding transcription factor activity, RNA polymerase II-specific"/>
    <property type="evidence" value="ECO:0007669"/>
    <property type="project" value="TreeGrafter"/>
</dbReference>
<dbReference type="SMART" id="SM00401">
    <property type="entry name" value="ZnF_GATA"/>
    <property type="match status" value="1"/>
</dbReference>
<evidence type="ECO:0000256" key="6">
    <source>
        <dbReference type="ARBA" id="ARBA00023163"/>
    </source>
</evidence>
<feature type="region of interest" description="Disordered" evidence="10">
    <location>
        <begin position="152"/>
        <end position="181"/>
    </location>
</feature>
<feature type="compositionally biased region" description="Acidic residues" evidence="10">
    <location>
        <begin position="230"/>
        <end position="246"/>
    </location>
</feature>
<evidence type="ECO:0000256" key="2">
    <source>
        <dbReference type="ARBA" id="ARBA00022723"/>
    </source>
</evidence>
<name>A0A067RIX3_ZOONE</name>
<dbReference type="InterPro" id="IPR013088">
    <property type="entry name" value="Znf_NHR/GATA"/>
</dbReference>
<evidence type="ECO:0000256" key="7">
    <source>
        <dbReference type="ARBA" id="ARBA00023242"/>
    </source>
</evidence>
<dbReference type="InterPro" id="IPR000679">
    <property type="entry name" value="Znf_GATA"/>
</dbReference>
<feature type="domain" description="GATA-type" evidence="11">
    <location>
        <begin position="462"/>
        <end position="515"/>
    </location>
</feature>
<dbReference type="CDD" id="cd00202">
    <property type="entry name" value="ZnF_GATA"/>
    <property type="match status" value="1"/>
</dbReference>
<dbReference type="Gene3D" id="3.40.1800.20">
    <property type="match status" value="1"/>
</dbReference>
<dbReference type="eggNOG" id="KOG1721">
    <property type="taxonomic scope" value="Eukaryota"/>
</dbReference>
<feature type="compositionally biased region" description="Polar residues" evidence="10">
    <location>
        <begin position="618"/>
        <end position="629"/>
    </location>
</feature>
<keyword evidence="2 9" id="KW-0479">Metal-binding</keyword>
<evidence type="ECO:0000256" key="3">
    <source>
        <dbReference type="ARBA" id="ARBA00022771"/>
    </source>
</evidence>
<dbReference type="STRING" id="136037.A0A067RIX3"/>
<keyword evidence="5" id="KW-0805">Transcription regulation</keyword>
<keyword evidence="14" id="KW-1185">Reference proteome</keyword>
<dbReference type="PROSITE" id="PS00344">
    <property type="entry name" value="GATA_ZN_FINGER_1"/>
    <property type="match status" value="1"/>
</dbReference>
<evidence type="ECO:0000256" key="9">
    <source>
        <dbReference type="PROSITE-ProRule" id="PRU01263"/>
    </source>
</evidence>
<dbReference type="OMA" id="CSPVNRM"/>
<protein>
    <submittedName>
        <fullName evidence="13">GATA-binding factor A</fullName>
    </submittedName>
</protein>
<dbReference type="InParanoid" id="A0A067RIX3"/>
<reference evidence="13 14" key="1">
    <citation type="journal article" date="2014" name="Nat. Commun.">
        <title>Molecular traces of alternative social organization in a termite genome.</title>
        <authorList>
            <person name="Terrapon N."/>
            <person name="Li C."/>
            <person name="Robertson H.M."/>
            <person name="Ji L."/>
            <person name="Meng X."/>
            <person name="Booth W."/>
            <person name="Chen Z."/>
            <person name="Childers C.P."/>
            <person name="Glastad K.M."/>
            <person name="Gokhale K."/>
            <person name="Gowin J."/>
            <person name="Gronenberg W."/>
            <person name="Hermansen R.A."/>
            <person name="Hu H."/>
            <person name="Hunt B.G."/>
            <person name="Huylmans A.K."/>
            <person name="Khalil S.M."/>
            <person name="Mitchell R.D."/>
            <person name="Munoz-Torres M.C."/>
            <person name="Mustard J.A."/>
            <person name="Pan H."/>
            <person name="Reese J.T."/>
            <person name="Scharf M.E."/>
            <person name="Sun F."/>
            <person name="Vogel H."/>
            <person name="Xiao J."/>
            <person name="Yang W."/>
            <person name="Yang Z."/>
            <person name="Yang Z."/>
            <person name="Zhou J."/>
            <person name="Zhu J."/>
            <person name="Brent C.S."/>
            <person name="Elsik C.G."/>
            <person name="Goodisman M.A."/>
            <person name="Liberles D.A."/>
            <person name="Roe R.M."/>
            <person name="Vargo E.L."/>
            <person name="Vilcinskas A."/>
            <person name="Wang J."/>
            <person name="Bornberg-Bauer E."/>
            <person name="Korb J."/>
            <person name="Zhang G."/>
            <person name="Liebig J."/>
        </authorList>
    </citation>
    <scope>NUCLEOTIDE SEQUENCE [LARGE SCALE GENOMIC DNA]</scope>
    <source>
        <tissue evidence="13">Whole organism</tissue>
    </source>
</reference>
<feature type="compositionally biased region" description="Acidic residues" evidence="10">
    <location>
        <begin position="601"/>
        <end position="611"/>
    </location>
</feature>
<dbReference type="eggNOG" id="KOG1601">
    <property type="taxonomic scope" value="Eukaryota"/>
</dbReference>
<dbReference type="PANTHER" id="PTHR10071:SF281">
    <property type="entry name" value="BOX A-BINDING FACTOR-RELATED"/>
    <property type="match status" value="1"/>
</dbReference>
<dbReference type="GO" id="GO:0008270">
    <property type="term" value="F:zinc ion binding"/>
    <property type="evidence" value="ECO:0007669"/>
    <property type="project" value="UniProtKB-UniRule"/>
</dbReference>
<dbReference type="PROSITE" id="PS50114">
    <property type="entry name" value="GATA_ZN_FINGER_2"/>
    <property type="match status" value="1"/>
</dbReference>
<evidence type="ECO:0000259" key="12">
    <source>
        <dbReference type="PROSITE" id="PS51915"/>
    </source>
</evidence>
<feature type="binding site" evidence="9">
    <location>
        <position position="58"/>
    </location>
    <ligand>
        <name>Zn(2+)</name>
        <dbReference type="ChEBI" id="CHEBI:29105"/>
    </ligand>
</feature>
<comment type="subcellular location">
    <subcellularLocation>
        <location evidence="1">Nucleus</location>
    </subcellularLocation>
</comment>
<dbReference type="PROSITE" id="PS51915">
    <property type="entry name" value="ZAD"/>
    <property type="match status" value="1"/>
</dbReference>
<feature type="binding site" evidence="9">
    <location>
        <position position="12"/>
    </location>
    <ligand>
        <name>Zn(2+)</name>
        <dbReference type="ChEBI" id="CHEBI:29105"/>
    </ligand>
</feature>
<keyword evidence="3 8" id="KW-0863">Zinc-finger</keyword>
<feature type="binding site" evidence="9">
    <location>
        <position position="61"/>
    </location>
    <ligand>
        <name>Zn(2+)</name>
        <dbReference type="ChEBI" id="CHEBI:29105"/>
    </ligand>
</feature>
<dbReference type="Proteomes" id="UP000027135">
    <property type="component" value="Unassembled WGS sequence"/>
</dbReference>
<dbReference type="InterPro" id="IPR039355">
    <property type="entry name" value="Transcription_factor_GATA"/>
</dbReference>
<feature type="compositionally biased region" description="Acidic residues" evidence="10">
    <location>
        <begin position="154"/>
        <end position="169"/>
    </location>
</feature>
<feature type="domain" description="ZAD" evidence="12">
    <location>
        <begin position="10"/>
        <end position="85"/>
    </location>
</feature>
<feature type="region of interest" description="Disordered" evidence="10">
    <location>
        <begin position="592"/>
        <end position="629"/>
    </location>
</feature>
<dbReference type="Pfam" id="PF00320">
    <property type="entry name" value="GATA"/>
    <property type="match status" value="1"/>
</dbReference>
<dbReference type="FunCoup" id="A0A067RIX3">
    <property type="interactions" value="301"/>
</dbReference>
<feature type="region of interest" description="Disordered" evidence="10">
    <location>
        <begin position="506"/>
        <end position="542"/>
    </location>
</feature>
<dbReference type="OrthoDB" id="515401at2759"/>
<dbReference type="EMBL" id="KK852478">
    <property type="protein sequence ID" value="KDR22983.1"/>
    <property type="molecule type" value="Genomic_DNA"/>
</dbReference>
<evidence type="ECO:0000256" key="5">
    <source>
        <dbReference type="ARBA" id="ARBA00023015"/>
    </source>
</evidence>
<sequence>MCNIPPKFYELCRLCLSCDGVKSSIFDDEGTQRNFPLKIMTCLSILVSERDLLPPSICHRCVYKLDVLYDFREVSRKSDVILKQYLSYPGHLANTTQVSVKKETENLVDCSIKKADQNGVQDETTSASPCSERSIDKEAQEMVAALELRIKEEPLDEEEVQEEEGEEDRAEGGEGICDGGLHMNGGSYRVISGKGMKLEDESSEHIERENVLLDQGLDMSVERKLKIEEVCDDDDDDDEVEEEEEQNGVSHGSPHDSDNEGSNCGSVTRSPDDEASRERRADARSSSDEGHDIGNRPVGEASNLLRTLISCRKLGITPTEAAANNHIVPIGTSLQHSLKSRSKLYSAIQISSLASETNAESHSAAVLGNRTNLPSTEEMPSAFTITMKSMERSARANMALVAVSKQDGNRRKQSCPSKSDASVIRRSPVSPYVRGETFLPDFTGNNPWCNISTVKPGRLAARRMDLACSNCGTMTTTIWRRNPEGEMVCNACGLYYKLHGVNRPVTMRRDTIHTRRRRPKGEKGSGRHRNKSGNSGSSNEDPVDMLAALRRQIQPHLMLALQAAPESSKSISGNHSHLPPAVSVPSAYAMVQVKTEPMESAGEEEDEDENMADLPLNLVSTTLSEPSSQ</sequence>
<dbReference type="GO" id="GO:0045165">
    <property type="term" value="P:cell fate commitment"/>
    <property type="evidence" value="ECO:0007669"/>
    <property type="project" value="TreeGrafter"/>
</dbReference>
<dbReference type="PRINTS" id="PR00619">
    <property type="entry name" value="GATAZNFINGER"/>
</dbReference>
<dbReference type="GO" id="GO:0000122">
    <property type="term" value="P:negative regulation of transcription by RNA polymerase II"/>
    <property type="evidence" value="ECO:0007669"/>
    <property type="project" value="TreeGrafter"/>
</dbReference>
<evidence type="ECO:0000259" key="11">
    <source>
        <dbReference type="PROSITE" id="PS50114"/>
    </source>
</evidence>
<evidence type="ECO:0000256" key="10">
    <source>
        <dbReference type="SAM" id="MobiDB-lite"/>
    </source>
</evidence>
<dbReference type="SMART" id="SM00868">
    <property type="entry name" value="zf-AD"/>
    <property type="match status" value="1"/>
</dbReference>
<accession>A0A067RIX3</accession>
<gene>
    <name evidence="13" type="ORF">L798_02137</name>
</gene>
<evidence type="ECO:0000256" key="8">
    <source>
        <dbReference type="PROSITE-ProRule" id="PRU00094"/>
    </source>
</evidence>
<keyword evidence="7" id="KW-0539">Nucleus</keyword>
<keyword evidence="4 9" id="KW-0862">Zinc</keyword>
<feature type="compositionally biased region" description="Polar residues" evidence="10">
    <location>
        <begin position="260"/>
        <end position="269"/>
    </location>
</feature>
<dbReference type="GO" id="GO:0000978">
    <property type="term" value="F:RNA polymerase II cis-regulatory region sequence-specific DNA binding"/>
    <property type="evidence" value="ECO:0007669"/>
    <property type="project" value="TreeGrafter"/>
</dbReference>
<dbReference type="InterPro" id="IPR012934">
    <property type="entry name" value="Znf_AD"/>
</dbReference>
<dbReference type="PANTHER" id="PTHR10071">
    <property type="entry name" value="TRANSCRIPTION FACTOR GATA FAMILY MEMBER"/>
    <property type="match status" value="1"/>
</dbReference>
<proteinExistence type="predicted"/>
<dbReference type="GO" id="GO:0045944">
    <property type="term" value="P:positive regulation of transcription by RNA polymerase II"/>
    <property type="evidence" value="ECO:0007669"/>
    <property type="project" value="TreeGrafter"/>
</dbReference>
<dbReference type="AlphaFoldDB" id="A0A067RIX3"/>
<evidence type="ECO:0000313" key="14">
    <source>
        <dbReference type="Proteomes" id="UP000027135"/>
    </source>
</evidence>
<evidence type="ECO:0000313" key="13">
    <source>
        <dbReference type="EMBL" id="KDR22983.1"/>
    </source>
</evidence>
<evidence type="ECO:0000256" key="1">
    <source>
        <dbReference type="ARBA" id="ARBA00004123"/>
    </source>
</evidence>
<organism evidence="13 14">
    <name type="scientific">Zootermopsis nevadensis</name>
    <name type="common">Dampwood termite</name>
    <dbReference type="NCBI Taxonomy" id="136037"/>
    <lineage>
        <taxon>Eukaryota</taxon>
        <taxon>Metazoa</taxon>
        <taxon>Ecdysozoa</taxon>
        <taxon>Arthropoda</taxon>
        <taxon>Hexapoda</taxon>
        <taxon>Insecta</taxon>
        <taxon>Pterygota</taxon>
        <taxon>Neoptera</taxon>
        <taxon>Polyneoptera</taxon>
        <taxon>Dictyoptera</taxon>
        <taxon>Blattodea</taxon>
        <taxon>Blattoidea</taxon>
        <taxon>Termitoidae</taxon>
        <taxon>Termopsidae</taxon>
        <taxon>Zootermopsis</taxon>
    </lineage>
</organism>
<evidence type="ECO:0000256" key="4">
    <source>
        <dbReference type="ARBA" id="ARBA00022833"/>
    </source>
</evidence>
<dbReference type="Pfam" id="PF07776">
    <property type="entry name" value="zf-AD"/>
    <property type="match status" value="1"/>
</dbReference>